<keyword evidence="4" id="KW-1185">Reference proteome</keyword>
<dbReference type="InterPro" id="IPR008974">
    <property type="entry name" value="TRAF-like"/>
</dbReference>
<dbReference type="Gene3D" id="2.60.210.10">
    <property type="entry name" value="Apoptosis, Tumor Necrosis Factor Receptor Associated Protein 2, Chain A"/>
    <property type="match status" value="2"/>
</dbReference>
<keyword evidence="1" id="KW-1133">Transmembrane helix</keyword>
<evidence type="ECO:0000259" key="2">
    <source>
        <dbReference type="PROSITE" id="PS50144"/>
    </source>
</evidence>
<dbReference type="AlphaFoldDB" id="A0ABC8LEC7"/>
<sequence>MKNQYRNTISIPVAYLFICLFITFVSSQSLIRQITDDFNTNLKEEVSYIVQNHQEISSRHYNVSTSKAVTGMRHRRPSTYSYKIETNIIDTFETRPFTVGGYKWTLHVYLNGNTKDGGAGYVSLYVSIDKSGFNDSAHKEVYADLRFYIFNRKERKYFTIQDTDVWRFNAFNTMWGFSQVLPVDTFKDPKNGYLYNGEQCEFGVDVTVPTPFEESETFSISSSSDKYTWKIKNFSTLLKDTYSPVFSLGGKKWNLRIVPDGYGSSRGKYVSMFLQLSTNQRRAYEYIYVRVKFRVLNQGKLSNRELELRNWFGRSYSWGFENFISFSDLRDSSKGFLVDDVLIAEVELKDISTTKYFP</sequence>
<keyword evidence="1" id="KW-0812">Transmembrane</keyword>
<proteinExistence type="predicted"/>
<evidence type="ECO:0000256" key="1">
    <source>
        <dbReference type="SAM" id="Phobius"/>
    </source>
</evidence>
<dbReference type="InterPro" id="IPR002083">
    <property type="entry name" value="MATH/TRAF_dom"/>
</dbReference>
<organism evidence="3 4">
    <name type="scientific">Eruca vesicaria subsp. sativa</name>
    <name type="common">Garden rocket</name>
    <name type="synonym">Eruca sativa</name>
    <dbReference type="NCBI Taxonomy" id="29727"/>
    <lineage>
        <taxon>Eukaryota</taxon>
        <taxon>Viridiplantae</taxon>
        <taxon>Streptophyta</taxon>
        <taxon>Embryophyta</taxon>
        <taxon>Tracheophyta</taxon>
        <taxon>Spermatophyta</taxon>
        <taxon>Magnoliopsida</taxon>
        <taxon>eudicotyledons</taxon>
        <taxon>Gunneridae</taxon>
        <taxon>Pentapetalae</taxon>
        <taxon>rosids</taxon>
        <taxon>malvids</taxon>
        <taxon>Brassicales</taxon>
        <taxon>Brassicaceae</taxon>
        <taxon>Brassiceae</taxon>
        <taxon>Eruca</taxon>
    </lineage>
</organism>
<dbReference type="PANTHER" id="PTHR46162:SF34">
    <property type="entry name" value="MATH DOMAIN-CONTAINING PROTEIN"/>
    <property type="match status" value="1"/>
</dbReference>
<dbReference type="Proteomes" id="UP001642260">
    <property type="component" value="Unassembled WGS sequence"/>
</dbReference>
<feature type="transmembrane region" description="Helical" evidence="1">
    <location>
        <begin position="12"/>
        <end position="31"/>
    </location>
</feature>
<dbReference type="Pfam" id="PF22486">
    <property type="entry name" value="MATH_2"/>
    <property type="match status" value="2"/>
</dbReference>
<reference evidence="3 4" key="1">
    <citation type="submission" date="2022-03" db="EMBL/GenBank/DDBJ databases">
        <authorList>
            <person name="Macdonald S."/>
            <person name="Ahmed S."/>
            <person name="Newling K."/>
        </authorList>
    </citation>
    <scope>NUCLEOTIDE SEQUENCE [LARGE SCALE GENOMIC DNA]</scope>
</reference>
<dbReference type="PROSITE" id="PS50144">
    <property type="entry name" value="MATH"/>
    <property type="match status" value="2"/>
</dbReference>
<evidence type="ECO:0000313" key="4">
    <source>
        <dbReference type="Proteomes" id="UP001642260"/>
    </source>
</evidence>
<protein>
    <recommendedName>
        <fullName evidence="2">MATH domain-containing protein</fullName>
    </recommendedName>
</protein>
<name>A0ABC8LEC7_ERUVS</name>
<dbReference type="EMBL" id="CAKOAT010521821">
    <property type="protein sequence ID" value="CAH8381761.1"/>
    <property type="molecule type" value="Genomic_DNA"/>
</dbReference>
<keyword evidence="1" id="KW-0472">Membrane</keyword>
<feature type="domain" description="MATH" evidence="2">
    <location>
        <begin position="224"/>
        <end position="348"/>
    </location>
</feature>
<evidence type="ECO:0000313" key="3">
    <source>
        <dbReference type="EMBL" id="CAH8381761.1"/>
    </source>
</evidence>
<dbReference type="SMART" id="SM00061">
    <property type="entry name" value="MATH"/>
    <property type="match status" value="2"/>
</dbReference>
<dbReference type="CDD" id="cd00121">
    <property type="entry name" value="MATH"/>
    <property type="match status" value="2"/>
</dbReference>
<accession>A0ABC8LEC7</accession>
<feature type="domain" description="MATH" evidence="2">
    <location>
        <begin position="77"/>
        <end position="206"/>
    </location>
</feature>
<dbReference type="SUPFAM" id="SSF49599">
    <property type="entry name" value="TRAF domain-like"/>
    <property type="match status" value="2"/>
</dbReference>
<dbReference type="PANTHER" id="PTHR46162">
    <property type="entry name" value="TRAF-LIKE FAMILY PROTEIN"/>
    <property type="match status" value="1"/>
</dbReference>
<gene>
    <name evidence="3" type="ORF">ERUC_LOCUS34244</name>
</gene>
<comment type="caution">
    <text evidence="3">The sequence shown here is derived from an EMBL/GenBank/DDBJ whole genome shotgun (WGS) entry which is preliminary data.</text>
</comment>